<organism evidence="8 9">
    <name type="scientific">Chitinophaga niabensis</name>
    <dbReference type="NCBI Taxonomy" id="536979"/>
    <lineage>
        <taxon>Bacteria</taxon>
        <taxon>Pseudomonadati</taxon>
        <taxon>Bacteroidota</taxon>
        <taxon>Chitinophagia</taxon>
        <taxon>Chitinophagales</taxon>
        <taxon>Chitinophagaceae</taxon>
        <taxon>Chitinophaga</taxon>
    </lineage>
</organism>
<feature type="domain" description="SusD-like N-terminal" evidence="7">
    <location>
        <begin position="87"/>
        <end position="201"/>
    </location>
</feature>
<dbReference type="Proteomes" id="UP000185003">
    <property type="component" value="Unassembled WGS sequence"/>
</dbReference>
<dbReference type="GO" id="GO:0009279">
    <property type="term" value="C:cell outer membrane"/>
    <property type="evidence" value="ECO:0007669"/>
    <property type="project" value="UniProtKB-SubCell"/>
</dbReference>
<evidence type="ECO:0000256" key="1">
    <source>
        <dbReference type="ARBA" id="ARBA00004442"/>
    </source>
</evidence>
<evidence type="ECO:0000259" key="6">
    <source>
        <dbReference type="Pfam" id="PF07980"/>
    </source>
</evidence>
<dbReference type="OrthoDB" id="926893at2"/>
<accession>A0A1N6EGC5</accession>
<name>A0A1N6EGC5_9BACT</name>
<dbReference type="Pfam" id="PF14322">
    <property type="entry name" value="SusD-like_3"/>
    <property type="match status" value="1"/>
</dbReference>
<evidence type="ECO:0000256" key="4">
    <source>
        <dbReference type="ARBA" id="ARBA00023136"/>
    </source>
</evidence>
<dbReference type="Gene3D" id="1.25.40.390">
    <property type="match status" value="1"/>
</dbReference>
<dbReference type="CDD" id="cd08977">
    <property type="entry name" value="SusD"/>
    <property type="match status" value="1"/>
</dbReference>
<evidence type="ECO:0000256" key="3">
    <source>
        <dbReference type="ARBA" id="ARBA00022729"/>
    </source>
</evidence>
<sequence length="499" mass="57406">MRYIWIGSLMCLMATGWLSCKKMLDVDSTRAVTEENMWKSKNDAWAGSFATYSLLRAAMANENAYWAYGDMRGGDFTVTKRGDLQALRSNQLTSNYPAMDAWRDWRRFYAVIAQCNLALSKLPGIPDLDNRYARSEMKLDVAQVRFIRAFTYFYIVRVWGDVPLIKEPFKGEFTASTREDWNKVLDFAMNEATAAAKDLPWKFDGTNPEQQGNYRGQGGSHWQSILATRGACYNLMAHIAAWKKDYATALQHINTILDNKARNSYEYVTNNDQIVAPSGTSGSTFRGRTNWNIFQLDFNIDHAEISTTGQLEYWTLRYPDVPKAEAEIFVTKDSILNIYSNSSDVRASIFFTDMSSMQPMFYKLRMLDGAVRNPTLKFFNAAIVIFRYEEMLLLRAECYARTNNVAAARTELNLLRVRRYIEEVPATATKEQVLDLILEERRRELIGEGWRWFDLMSYGKVPAYSRLSNADVQNGGAYWPMSKNTIGLNPQLTQYSFWK</sequence>
<evidence type="ECO:0000256" key="5">
    <source>
        <dbReference type="ARBA" id="ARBA00023237"/>
    </source>
</evidence>
<keyword evidence="5" id="KW-0998">Cell outer membrane</keyword>
<protein>
    <submittedName>
        <fullName evidence="8">Starch-binding associating with outer membrane</fullName>
    </submittedName>
</protein>
<dbReference type="PROSITE" id="PS51257">
    <property type="entry name" value="PROKAR_LIPOPROTEIN"/>
    <property type="match status" value="1"/>
</dbReference>
<dbReference type="InterPro" id="IPR033985">
    <property type="entry name" value="SusD-like_N"/>
</dbReference>
<proteinExistence type="inferred from homology"/>
<dbReference type="Pfam" id="PF07980">
    <property type="entry name" value="SusD_RagB"/>
    <property type="match status" value="1"/>
</dbReference>
<dbReference type="AlphaFoldDB" id="A0A1N6EGC5"/>
<evidence type="ECO:0000256" key="2">
    <source>
        <dbReference type="ARBA" id="ARBA00006275"/>
    </source>
</evidence>
<keyword evidence="9" id="KW-1185">Reference proteome</keyword>
<dbReference type="STRING" id="536979.SAMN04488055_1584"/>
<keyword evidence="3" id="KW-0732">Signal</keyword>
<reference evidence="8 9" key="1">
    <citation type="submission" date="2016-11" db="EMBL/GenBank/DDBJ databases">
        <authorList>
            <person name="Jaros S."/>
            <person name="Januszkiewicz K."/>
            <person name="Wedrychowicz H."/>
        </authorList>
    </citation>
    <scope>NUCLEOTIDE SEQUENCE [LARGE SCALE GENOMIC DNA]</scope>
    <source>
        <strain evidence="8 9">DSM 24787</strain>
    </source>
</reference>
<gene>
    <name evidence="8" type="ORF">SAMN04488055_1584</name>
</gene>
<evidence type="ECO:0000259" key="7">
    <source>
        <dbReference type="Pfam" id="PF14322"/>
    </source>
</evidence>
<dbReference type="RefSeq" id="WP_084185453.1">
    <property type="nucleotide sequence ID" value="NZ_FSRA01000001.1"/>
</dbReference>
<evidence type="ECO:0000313" key="9">
    <source>
        <dbReference type="Proteomes" id="UP000185003"/>
    </source>
</evidence>
<dbReference type="EMBL" id="FSRA01000001">
    <property type="protein sequence ID" value="SIN82059.1"/>
    <property type="molecule type" value="Genomic_DNA"/>
</dbReference>
<dbReference type="InterPro" id="IPR012944">
    <property type="entry name" value="SusD_RagB_dom"/>
</dbReference>
<feature type="domain" description="RagB/SusD" evidence="6">
    <location>
        <begin position="369"/>
        <end position="498"/>
    </location>
</feature>
<dbReference type="SUPFAM" id="SSF48452">
    <property type="entry name" value="TPR-like"/>
    <property type="match status" value="1"/>
</dbReference>
<evidence type="ECO:0000313" key="8">
    <source>
        <dbReference type="EMBL" id="SIN82059.1"/>
    </source>
</evidence>
<comment type="subcellular location">
    <subcellularLocation>
        <location evidence="1">Cell outer membrane</location>
    </subcellularLocation>
</comment>
<comment type="similarity">
    <text evidence="2">Belongs to the SusD family.</text>
</comment>
<dbReference type="InterPro" id="IPR011990">
    <property type="entry name" value="TPR-like_helical_dom_sf"/>
</dbReference>
<keyword evidence="4" id="KW-0472">Membrane</keyword>